<comment type="pathway">
    <text evidence="1">Carbohydrate metabolism.</text>
</comment>
<evidence type="ECO:0000313" key="2">
    <source>
        <dbReference type="EMBL" id="TPW28953.1"/>
    </source>
</evidence>
<dbReference type="InterPro" id="IPR050303">
    <property type="entry name" value="GatZ_KbaZ_carbometab"/>
</dbReference>
<evidence type="ECO:0000313" key="3">
    <source>
        <dbReference type="Proteomes" id="UP000320314"/>
    </source>
</evidence>
<dbReference type="AlphaFoldDB" id="A0A506U3I4"/>
<gene>
    <name evidence="2" type="ORF">FJU11_08185</name>
</gene>
<proteinExistence type="predicted"/>
<dbReference type="NCBIfam" id="TIGR02810">
    <property type="entry name" value="agaZ_gatZ"/>
    <property type="match status" value="1"/>
</dbReference>
<comment type="caution">
    <text evidence="2">The sequence shown here is derived from an EMBL/GenBank/DDBJ whole genome shotgun (WGS) entry which is preliminary data.</text>
</comment>
<evidence type="ECO:0000256" key="1">
    <source>
        <dbReference type="ARBA" id="ARBA00005007"/>
    </source>
</evidence>
<reference evidence="2 3" key="1">
    <citation type="submission" date="2019-06" db="EMBL/GenBank/DDBJ databases">
        <authorList>
            <person name="Li M."/>
        </authorList>
    </citation>
    <scope>NUCLEOTIDE SEQUENCE [LARGE SCALE GENOMIC DNA]</scope>
    <source>
        <strain evidence="2 3">BGMRC6574</strain>
    </source>
</reference>
<dbReference type="Gene3D" id="3.20.20.70">
    <property type="entry name" value="Aldolase class I"/>
    <property type="match status" value="1"/>
</dbReference>
<dbReference type="Proteomes" id="UP000320314">
    <property type="component" value="Unassembled WGS sequence"/>
</dbReference>
<dbReference type="GO" id="GO:0005886">
    <property type="term" value="C:plasma membrane"/>
    <property type="evidence" value="ECO:0007669"/>
    <property type="project" value="TreeGrafter"/>
</dbReference>
<accession>A0A506U3I4</accession>
<keyword evidence="2" id="KW-0456">Lyase</keyword>
<sequence length="427" mass="46663">MASRTLRDLASQNRKRKRGIPSVCSAHPVVLEAALAEARDLGTELLVEATCNQVNQEGGYTGMKPADFKRRVEDLADAAGFPREKLILGGDHLGPNPWKTLDADEAMDRAEAMVEAYVRAGFEKIHLDASMGCAGEPAALADEIVARRAARLAKVAERAADETGTVPVYVIGTEVPVPGGAQEAVETVEPTRPEAVRLTLDAHRRAFADAGVDDAFARAIAIVVQPGVEFGSEDVAVYDRARAGALSSVLADRPDLVFEAHSTDYQPEHALRELVEDGYAILKVGPALTFALREVYYGLAMIDAFLDEVPESERLPSVMERVMTDDPRFWQSHYAGNAQAQRRQRHFSYSDRIRYYWPKPEASTAVAALLARLEGVRVPQTMIGQYLGELYPAVREGRCEPTAEALVAEAVKRVLRSYMRACAPSEG</sequence>
<dbReference type="RefSeq" id="WP_141166555.1">
    <property type="nucleotide sequence ID" value="NZ_VHLH01000013.1"/>
</dbReference>
<dbReference type="Pfam" id="PF08013">
    <property type="entry name" value="GatZ_KbaZ-like"/>
    <property type="match status" value="1"/>
</dbReference>
<dbReference type="InterPro" id="IPR012062">
    <property type="entry name" value="GatZ/KbaZ-like"/>
</dbReference>
<protein>
    <submittedName>
        <fullName evidence="2">D-tagatose-bisphosphate aldolase, class II, non-catalytic subunit</fullName>
        <ecNumber evidence="2">4.1.2.40</ecNumber>
    </submittedName>
</protein>
<dbReference type="PANTHER" id="PTHR32502">
    <property type="entry name" value="N-ACETYLGALACTOSAMINE PERMEASE II COMPONENT-RELATED"/>
    <property type="match status" value="1"/>
</dbReference>
<dbReference type="InterPro" id="IPR013785">
    <property type="entry name" value="Aldolase_TIM"/>
</dbReference>
<dbReference type="Gene3D" id="1.10.400.20">
    <property type="entry name" value="putative tagatose 6-phosphate kinase domain like"/>
    <property type="match status" value="1"/>
</dbReference>
<dbReference type="EC" id="4.1.2.40" evidence="2"/>
<dbReference type="OrthoDB" id="1672942at2"/>
<dbReference type="GO" id="GO:0009025">
    <property type="term" value="F:tagatose-bisphosphate aldolase activity"/>
    <property type="evidence" value="ECO:0007669"/>
    <property type="project" value="UniProtKB-EC"/>
</dbReference>
<dbReference type="EMBL" id="VHLH01000013">
    <property type="protein sequence ID" value="TPW28953.1"/>
    <property type="molecule type" value="Genomic_DNA"/>
</dbReference>
<keyword evidence="3" id="KW-1185">Reference proteome</keyword>
<organism evidence="2 3">
    <name type="scientific">Pararhizobium mangrovi</name>
    <dbReference type="NCBI Taxonomy" id="2590452"/>
    <lineage>
        <taxon>Bacteria</taxon>
        <taxon>Pseudomonadati</taxon>
        <taxon>Pseudomonadota</taxon>
        <taxon>Alphaproteobacteria</taxon>
        <taxon>Hyphomicrobiales</taxon>
        <taxon>Rhizobiaceae</taxon>
        <taxon>Rhizobium/Agrobacterium group</taxon>
        <taxon>Pararhizobium</taxon>
    </lineage>
</organism>
<dbReference type="PIRSF" id="PIRSF009264">
    <property type="entry name" value="TagBP_ald_AgaZ"/>
    <property type="match status" value="1"/>
</dbReference>
<dbReference type="SUPFAM" id="SSF51569">
    <property type="entry name" value="Aldolase"/>
    <property type="match status" value="1"/>
</dbReference>
<dbReference type="GO" id="GO:0009401">
    <property type="term" value="P:phosphoenolpyruvate-dependent sugar phosphotransferase system"/>
    <property type="evidence" value="ECO:0007669"/>
    <property type="project" value="TreeGrafter"/>
</dbReference>
<dbReference type="PANTHER" id="PTHR32502:SF2">
    <property type="entry name" value="D-TAGATOSE-1,6-BISPHOSPHATE ALDOLASE SUBUNIT KBAZ"/>
    <property type="match status" value="1"/>
</dbReference>
<dbReference type="GO" id="GO:0005975">
    <property type="term" value="P:carbohydrate metabolic process"/>
    <property type="evidence" value="ECO:0007669"/>
    <property type="project" value="InterPro"/>
</dbReference>
<name>A0A506U3I4_9HYPH</name>